<dbReference type="Pfam" id="PF00501">
    <property type="entry name" value="AMP-binding"/>
    <property type="match status" value="1"/>
</dbReference>
<evidence type="ECO:0000313" key="5">
    <source>
        <dbReference type="Proteomes" id="UP000186132"/>
    </source>
</evidence>
<protein>
    <submittedName>
        <fullName evidence="4">Amino acid adenylation domain-containing protein</fullName>
    </submittedName>
</protein>
<dbReference type="PROSITE" id="PS00455">
    <property type="entry name" value="AMP_BINDING"/>
    <property type="match status" value="1"/>
</dbReference>
<dbReference type="Pfam" id="PF00550">
    <property type="entry name" value="PP-binding"/>
    <property type="match status" value="1"/>
</dbReference>
<dbReference type="Gene3D" id="3.40.50.980">
    <property type="match status" value="2"/>
</dbReference>
<dbReference type="GO" id="GO:0031177">
    <property type="term" value="F:phosphopantetheine binding"/>
    <property type="evidence" value="ECO:0007669"/>
    <property type="project" value="InterPro"/>
</dbReference>
<dbReference type="InterPro" id="IPR009081">
    <property type="entry name" value="PP-bd_ACP"/>
</dbReference>
<sequence length="1011" mass="106090">MPTARRNLTRLLSSVPPPFDLPSAVLAAHLRVAGELSGDDLVEVEAEGTDGDSSTTTVAVDLAGATWRDLHHQLGPVAGALRLADARRATTVTLDGDELTVHADSGDAAVRLVGYHEAALGLLVDDPDADASAGRLIDAAEEAWQQRTLHGASVPVDDLLVPDRIVANCARLGPSPALVDGARTWSYADVEAASGRVSAALAAGGVGRGDVVAVVSERHADWVLVLLGVLRSGAVYCPIDPRFPAERIRQMVVRSGARVVLTDTRGDDLAARLALADGHRVETMAALLAAAADADADAAAPPVDLRPDDAAYIFFTSGSTGQPKASLLGHDGMRNHVAAKIADLGMGADARLAQVAPQCFDISIWQVLAPLVTGGVVVVVPQDVVTDVSRFVDLLDRERITVVQVVPSYLDVVIDELTRRGRAPAALRAVSVTGEALLPDLVERWFATVPDVPLLNAYGLTETSDDTCHQLLGAPPADGVVPLGRPVQNVTAYVVDADLRLVPFGAPGELVFGGVCVGLGYCGDPERTAAAFVPDPFVPGGTLYRTGDFGRWRPDGALEFFGRRDSQIKINGHRIEIGEIEANLRVAADDSDCAVVVLGRGPAARLAAFVAAAPHRPLARYRAALADVVPPHLVPSEFHWVDRLPLTDNGKVDRVTLATAAAPVGANRTTPPRLVTPAERLLAQAWAAVLGCGPDDIDRDDAFTALGGTSVAALRVVARLDGRVRAEDFLRAPTLAELATRLTHTGDRPLVHAFGEAAAGDVIACPYAGGTAAAFAPMAAALHAHGIRVLGCDRPADDVPADDVPADGAGLGGTDGVLTRTAHRIVDEAAHLGVREPVVWGHSAGAALAIAVCDELARRAIPVRALVIGAFALPADARLDTRIEQWHEGGAELARADLEAELAALTEPGASGDIGDLLDERAVRRYRRDVLAALHYLRERRVGPAVRVPAVLAVGERDHPLGPDDRRGWLDLVPGIRHVRVPDADHYFVQTAPHAAAQIVLDLGATIGPRA</sequence>
<dbReference type="InterPro" id="IPR000873">
    <property type="entry name" value="AMP-dep_synth/lig_dom"/>
</dbReference>
<dbReference type="GO" id="GO:0005737">
    <property type="term" value="C:cytoplasm"/>
    <property type="evidence" value="ECO:0007669"/>
    <property type="project" value="TreeGrafter"/>
</dbReference>
<gene>
    <name evidence="4" type="ORF">SAMN05443575_0328</name>
</gene>
<dbReference type="SUPFAM" id="SSF56801">
    <property type="entry name" value="Acetyl-CoA synthetase-like"/>
    <property type="match status" value="1"/>
</dbReference>
<keyword evidence="2" id="KW-0597">Phosphoprotein</keyword>
<proteinExistence type="predicted"/>
<dbReference type="InterPro" id="IPR001031">
    <property type="entry name" value="Thioesterase"/>
</dbReference>
<dbReference type="InterPro" id="IPR010071">
    <property type="entry name" value="AA_adenyl_dom"/>
</dbReference>
<dbReference type="InterPro" id="IPR029058">
    <property type="entry name" value="AB_hydrolase_fold"/>
</dbReference>
<evidence type="ECO:0000259" key="3">
    <source>
        <dbReference type="SMART" id="SM00823"/>
    </source>
</evidence>
<dbReference type="Gene3D" id="3.40.50.1820">
    <property type="entry name" value="alpha/beta hydrolase"/>
    <property type="match status" value="1"/>
</dbReference>
<dbReference type="Gene3D" id="2.30.38.10">
    <property type="entry name" value="Luciferase, Domain 3"/>
    <property type="match status" value="1"/>
</dbReference>
<evidence type="ECO:0000256" key="2">
    <source>
        <dbReference type="ARBA" id="ARBA00022553"/>
    </source>
</evidence>
<dbReference type="Pfam" id="PF00975">
    <property type="entry name" value="Thioesterase"/>
    <property type="match status" value="1"/>
</dbReference>
<dbReference type="InterPro" id="IPR045851">
    <property type="entry name" value="AMP-bd_C_sf"/>
</dbReference>
<dbReference type="Gene3D" id="1.10.1200.10">
    <property type="entry name" value="ACP-like"/>
    <property type="match status" value="1"/>
</dbReference>
<evidence type="ECO:0000313" key="4">
    <source>
        <dbReference type="EMBL" id="SHF57339.1"/>
    </source>
</evidence>
<accession>A0A1M5CRI0</accession>
<dbReference type="PANTHER" id="PTHR45527:SF1">
    <property type="entry name" value="FATTY ACID SYNTHASE"/>
    <property type="match status" value="1"/>
</dbReference>
<name>A0A1M5CRI0_9ACTN</name>
<dbReference type="STRING" id="1206085.SAMN05443575_0328"/>
<dbReference type="NCBIfam" id="TIGR01733">
    <property type="entry name" value="AA-adenyl-dom"/>
    <property type="match status" value="1"/>
</dbReference>
<evidence type="ECO:0000256" key="1">
    <source>
        <dbReference type="ARBA" id="ARBA00022450"/>
    </source>
</evidence>
<dbReference type="PANTHER" id="PTHR45527">
    <property type="entry name" value="NONRIBOSOMAL PEPTIDE SYNTHETASE"/>
    <property type="match status" value="1"/>
</dbReference>
<reference evidence="4 5" key="1">
    <citation type="submission" date="2016-11" db="EMBL/GenBank/DDBJ databases">
        <authorList>
            <person name="Jaros S."/>
            <person name="Januszkiewicz K."/>
            <person name="Wedrychowicz H."/>
        </authorList>
    </citation>
    <scope>NUCLEOTIDE SEQUENCE [LARGE SCALE GENOMIC DNA]</scope>
    <source>
        <strain evidence="4 5">DSM 45627</strain>
    </source>
</reference>
<dbReference type="AlphaFoldDB" id="A0A1M5CRI0"/>
<dbReference type="CDD" id="cd05930">
    <property type="entry name" value="A_NRPS"/>
    <property type="match status" value="1"/>
</dbReference>
<keyword evidence="1" id="KW-0596">Phosphopantetheine</keyword>
<dbReference type="Proteomes" id="UP000186132">
    <property type="component" value="Unassembled WGS sequence"/>
</dbReference>
<dbReference type="SUPFAM" id="SSF53474">
    <property type="entry name" value="alpha/beta-Hydrolases"/>
    <property type="match status" value="1"/>
</dbReference>
<dbReference type="Gene3D" id="3.30.300.30">
    <property type="match status" value="1"/>
</dbReference>
<keyword evidence="5" id="KW-1185">Reference proteome</keyword>
<feature type="domain" description="Polyketide synthase-like phosphopantetheine-binding" evidence="3">
    <location>
        <begin position="679"/>
        <end position="746"/>
    </location>
</feature>
<dbReference type="InterPro" id="IPR036736">
    <property type="entry name" value="ACP-like_sf"/>
</dbReference>
<dbReference type="InterPro" id="IPR020845">
    <property type="entry name" value="AMP-binding_CS"/>
</dbReference>
<dbReference type="SMART" id="SM00823">
    <property type="entry name" value="PKS_PP"/>
    <property type="match status" value="1"/>
</dbReference>
<dbReference type="GO" id="GO:0043041">
    <property type="term" value="P:amino acid activation for nonribosomal peptide biosynthetic process"/>
    <property type="evidence" value="ECO:0007669"/>
    <property type="project" value="TreeGrafter"/>
</dbReference>
<dbReference type="InterPro" id="IPR020806">
    <property type="entry name" value="PKS_PP-bd"/>
</dbReference>
<organism evidence="4 5">
    <name type="scientific">Jatrophihabitans endophyticus</name>
    <dbReference type="NCBI Taxonomy" id="1206085"/>
    <lineage>
        <taxon>Bacteria</taxon>
        <taxon>Bacillati</taxon>
        <taxon>Actinomycetota</taxon>
        <taxon>Actinomycetes</taxon>
        <taxon>Jatrophihabitantales</taxon>
        <taxon>Jatrophihabitantaceae</taxon>
        <taxon>Jatrophihabitans</taxon>
    </lineage>
</organism>
<dbReference type="GO" id="GO:0044550">
    <property type="term" value="P:secondary metabolite biosynthetic process"/>
    <property type="evidence" value="ECO:0007669"/>
    <property type="project" value="TreeGrafter"/>
</dbReference>
<dbReference type="EMBL" id="FQVU01000001">
    <property type="protein sequence ID" value="SHF57339.1"/>
    <property type="molecule type" value="Genomic_DNA"/>
</dbReference>